<dbReference type="EMBL" id="CAJOBF010026982">
    <property type="protein sequence ID" value="CAF4408104.1"/>
    <property type="molecule type" value="Genomic_DNA"/>
</dbReference>
<dbReference type="PANTHER" id="PTHR43808:SF32">
    <property type="entry name" value="ARGE_DAPE-RELATED DEACYLASE"/>
    <property type="match status" value="1"/>
</dbReference>
<dbReference type="Gene3D" id="3.40.630.10">
    <property type="entry name" value="Zn peptidases"/>
    <property type="match status" value="1"/>
</dbReference>
<dbReference type="Proteomes" id="UP000663842">
    <property type="component" value="Unassembled WGS sequence"/>
</dbReference>
<feature type="non-terminal residue" evidence="1">
    <location>
        <position position="106"/>
    </location>
</feature>
<evidence type="ECO:0000313" key="2">
    <source>
        <dbReference type="Proteomes" id="UP000663842"/>
    </source>
</evidence>
<protein>
    <recommendedName>
        <fullName evidence="3">Acetylornithine deacetylase</fullName>
    </recommendedName>
</protein>
<evidence type="ECO:0000313" key="1">
    <source>
        <dbReference type="EMBL" id="CAF4408104.1"/>
    </source>
</evidence>
<gene>
    <name evidence="1" type="ORF">UXM345_LOCUS38419</name>
</gene>
<dbReference type="Pfam" id="PF01546">
    <property type="entry name" value="Peptidase_M20"/>
    <property type="match status" value="1"/>
</dbReference>
<evidence type="ECO:0008006" key="3">
    <source>
        <dbReference type="Google" id="ProtNLM"/>
    </source>
</evidence>
<proteinExistence type="predicted"/>
<dbReference type="AlphaFoldDB" id="A0A820PTI4"/>
<feature type="non-terminal residue" evidence="1">
    <location>
        <position position="1"/>
    </location>
</feature>
<comment type="caution">
    <text evidence="1">The sequence shown here is derived from an EMBL/GenBank/DDBJ whole genome shotgun (WGS) entry which is preliminary data.</text>
</comment>
<dbReference type="PANTHER" id="PTHR43808">
    <property type="entry name" value="ACETYLORNITHINE DEACETYLASE"/>
    <property type="match status" value="1"/>
</dbReference>
<organism evidence="1 2">
    <name type="scientific">Rotaria magnacalcarata</name>
    <dbReference type="NCBI Taxonomy" id="392030"/>
    <lineage>
        <taxon>Eukaryota</taxon>
        <taxon>Metazoa</taxon>
        <taxon>Spiralia</taxon>
        <taxon>Gnathifera</taxon>
        <taxon>Rotifera</taxon>
        <taxon>Eurotatoria</taxon>
        <taxon>Bdelloidea</taxon>
        <taxon>Philodinida</taxon>
        <taxon>Philodinidae</taxon>
        <taxon>Rotaria</taxon>
    </lineage>
</organism>
<accession>A0A820PTI4</accession>
<dbReference type="InterPro" id="IPR050072">
    <property type="entry name" value="Peptidase_M20A"/>
</dbReference>
<reference evidence="1" key="1">
    <citation type="submission" date="2021-02" db="EMBL/GenBank/DDBJ databases">
        <authorList>
            <person name="Nowell W R."/>
        </authorList>
    </citation>
    <scope>NUCLEOTIDE SEQUENCE</scope>
</reference>
<dbReference type="InterPro" id="IPR002933">
    <property type="entry name" value="Peptidase_M20"/>
</dbReference>
<sequence length="106" mass="11459">AFPPFAGTIDDKTQRLIGRGSCDNKGGIVCALYALYLLQQVIDEKNWNVSIQLACVVDEESGACSSIGVRHLLDRKLISGSGAIYVYPGINVTIGHRGLLRLEINV</sequence>
<dbReference type="GO" id="GO:0016787">
    <property type="term" value="F:hydrolase activity"/>
    <property type="evidence" value="ECO:0007669"/>
    <property type="project" value="InterPro"/>
</dbReference>
<name>A0A820PTI4_9BILA</name>
<dbReference type="SUPFAM" id="SSF53187">
    <property type="entry name" value="Zn-dependent exopeptidases"/>
    <property type="match status" value="1"/>
</dbReference>